<dbReference type="GeneID" id="34302048"/>
<comment type="caution">
    <text evidence="4">The sequence shown here is derived from an EMBL/GenBank/DDBJ whole genome shotgun (WGS) entry which is preliminary data.</text>
</comment>
<evidence type="ECO:0000256" key="2">
    <source>
        <dbReference type="SAM" id="Phobius"/>
    </source>
</evidence>
<feature type="transmembrane region" description="Helical" evidence="2">
    <location>
        <begin position="34"/>
        <end position="53"/>
    </location>
</feature>
<proteinExistence type="inferred from homology"/>
<dbReference type="AlphaFoldDB" id="A0A9Q3SXS1"/>
<keyword evidence="2" id="KW-1133">Transmembrane helix</keyword>
<reference evidence="4" key="1">
    <citation type="submission" date="2021-05" db="EMBL/GenBank/DDBJ databases">
        <title>Pangenome of Leuconostoc gelidum warrants species status for Leuconostoc gelidum subsp. gasicomitatum.</title>
        <authorList>
            <person name="Johansson P."/>
            <person name="Sade E."/>
            <person name="Hultman J."/>
            <person name="Auvinen P."/>
            <person name="Bjorkroth J."/>
        </authorList>
    </citation>
    <scope>NUCLEOTIDE SEQUENCE</scope>
    <source>
        <strain evidence="4">A.21.4</strain>
    </source>
</reference>
<organism evidence="4 5">
    <name type="scientific">Leuconostoc gasicomitatum</name>
    <dbReference type="NCBI Taxonomy" id="115778"/>
    <lineage>
        <taxon>Bacteria</taxon>
        <taxon>Bacillati</taxon>
        <taxon>Bacillota</taxon>
        <taxon>Bacilli</taxon>
        <taxon>Lactobacillales</taxon>
        <taxon>Lactobacillaceae</taxon>
        <taxon>Leuconostoc</taxon>
        <taxon>Leuconostoc gelidum group</taxon>
    </lineage>
</organism>
<accession>A0A9Q3SXS1</accession>
<dbReference type="GO" id="GO:0080120">
    <property type="term" value="P:CAAX-box protein maturation"/>
    <property type="evidence" value="ECO:0007669"/>
    <property type="project" value="UniProtKB-ARBA"/>
</dbReference>
<keyword evidence="4" id="KW-0645">Protease</keyword>
<keyword evidence="2" id="KW-0472">Membrane</keyword>
<dbReference type="RefSeq" id="WP_010388084.1">
    <property type="nucleotide sequence ID" value="NZ_BPKT01000010.1"/>
</dbReference>
<feature type="transmembrane region" description="Helical" evidence="2">
    <location>
        <begin position="168"/>
        <end position="187"/>
    </location>
</feature>
<keyword evidence="2" id="KW-0812">Transmembrane</keyword>
<keyword evidence="4" id="KW-0482">Metalloprotease</keyword>
<feature type="transmembrane region" description="Helical" evidence="2">
    <location>
        <begin position="228"/>
        <end position="246"/>
    </location>
</feature>
<evidence type="ECO:0000259" key="3">
    <source>
        <dbReference type="Pfam" id="PF02517"/>
    </source>
</evidence>
<dbReference type="EMBL" id="JAHBFI010000008">
    <property type="protein sequence ID" value="MBZ5962307.1"/>
    <property type="molecule type" value="Genomic_DNA"/>
</dbReference>
<gene>
    <name evidence="4" type="ORF">KIJ12_03905</name>
</gene>
<evidence type="ECO:0000256" key="1">
    <source>
        <dbReference type="ARBA" id="ARBA00009067"/>
    </source>
</evidence>
<evidence type="ECO:0000313" key="5">
    <source>
        <dbReference type="Proteomes" id="UP000752647"/>
    </source>
</evidence>
<dbReference type="GO" id="GO:0008237">
    <property type="term" value="F:metallopeptidase activity"/>
    <property type="evidence" value="ECO:0007669"/>
    <property type="project" value="UniProtKB-KW"/>
</dbReference>
<dbReference type="Proteomes" id="UP000752647">
    <property type="component" value="Unassembled WGS sequence"/>
</dbReference>
<feature type="transmembrane region" description="Helical" evidence="2">
    <location>
        <begin position="74"/>
        <end position="95"/>
    </location>
</feature>
<comment type="similarity">
    <text evidence="1">Belongs to the UPF0177 family.</text>
</comment>
<feature type="transmembrane region" description="Helical" evidence="2">
    <location>
        <begin position="7"/>
        <end position="28"/>
    </location>
</feature>
<dbReference type="InterPro" id="IPR003675">
    <property type="entry name" value="Rce1/LyrA-like_dom"/>
</dbReference>
<keyword evidence="4" id="KW-0378">Hydrolase</keyword>
<feature type="domain" description="CAAX prenyl protease 2/Lysostaphin resistance protein A-like" evidence="3">
    <location>
        <begin position="102"/>
        <end position="204"/>
    </location>
</feature>
<dbReference type="Pfam" id="PF02517">
    <property type="entry name" value="Rce1-like"/>
    <property type="match status" value="1"/>
</dbReference>
<evidence type="ECO:0000313" key="4">
    <source>
        <dbReference type="EMBL" id="MBZ5962307.1"/>
    </source>
</evidence>
<name>A0A9Q3SXS1_9LACO</name>
<sequence length="261" mass="29434">MRIIRVFSISIFLLVATFIIQGMTQYALKPLLFSFLQVLFVAEILTIIFAFVVGKWLKINFYWQLPKFQNYHEYTVFVLPVLLVAAISTISIMTMPTISILQWLEGILLVLSAAVAEELILRGVVLNLFVKLFSGTTKYAEVYMCIATSIVFSSAHLMNLVHQSLFQTLDQMIGVFGLGMVLGMLYIRSGSLILPILLHSFFNLPGVVKGNLIGNTTYASNIGRTLNMLYIAIAASIYVICYLKPLNRDKFNLIKRVKSRN</sequence>
<dbReference type="OMA" id="RIWISAI"/>
<feature type="transmembrane region" description="Helical" evidence="2">
    <location>
        <begin position="142"/>
        <end position="162"/>
    </location>
</feature>
<dbReference type="GO" id="GO:0004175">
    <property type="term" value="F:endopeptidase activity"/>
    <property type="evidence" value="ECO:0007669"/>
    <property type="project" value="UniProtKB-ARBA"/>
</dbReference>
<protein>
    <submittedName>
        <fullName evidence="4">CPBP family intramembrane metalloprotease</fullName>
    </submittedName>
</protein>